<comment type="caution">
    <text evidence="1">The sequence shown here is derived from an EMBL/GenBank/DDBJ whole genome shotgun (WGS) entry which is preliminary data.</text>
</comment>
<proteinExistence type="predicted"/>
<dbReference type="SUPFAM" id="SSF53067">
    <property type="entry name" value="Actin-like ATPase domain"/>
    <property type="match status" value="1"/>
</dbReference>
<feature type="non-terminal residue" evidence="1">
    <location>
        <position position="1"/>
    </location>
</feature>
<dbReference type="InterPro" id="IPR043129">
    <property type="entry name" value="ATPase_NBD"/>
</dbReference>
<name>A0A2M8ETQ2_9BACT</name>
<evidence type="ECO:0000313" key="1">
    <source>
        <dbReference type="EMBL" id="PJC28502.1"/>
    </source>
</evidence>
<reference evidence="2" key="1">
    <citation type="submission" date="2017-09" db="EMBL/GenBank/DDBJ databases">
        <title>Depth-based differentiation of microbial function through sediment-hosted aquifers and enrichment of novel symbionts in the deep terrestrial subsurface.</title>
        <authorList>
            <person name="Probst A.J."/>
            <person name="Ladd B."/>
            <person name="Jarett J.K."/>
            <person name="Geller-Mcgrath D.E."/>
            <person name="Sieber C.M.K."/>
            <person name="Emerson J.B."/>
            <person name="Anantharaman K."/>
            <person name="Thomas B.C."/>
            <person name="Malmstrom R."/>
            <person name="Stieglmeier M."/>
            <person name="Klingl A."/>
            <person name="Woyke T."/>
            <person name="Ryan C.M."/>
            <person name="Banfield J.F."/>
        </authorList>
    </citation>
    <scope>NUCLEOTIDE SEQUENCE [LARGE SCALE GENOMIC DNA]</scope>
</reference>
<dbReference type="Proteomes" id="UP000230885">
    <property type="component" value="Unassembled WGS sequence"/>
</dbReference>
<evidence type="ECO:0000313" key="2">
    <source>
        <dbReference type="Proteomes" id="UP000230885"/>
    </source>
</evidence>
<dbReference type="InterPro" id="IPR056546">
    <property type="entry name" value="MreB_MamK-like"/>
</dbReference>
<protein>
    <submittedName>
        <fullName evidence="1">Rod shape-determining protein</fullName>
    </submittedName>
</protein>
<dbReference type="Pfam" id="PF06723">
    <property type="entry name" value="MreB_Mbl"/>
    <property type="match status" value="1"/>
</dbReference>
<organism evidence="1 2">
    <name type="scientific">Candidatus Shapirobacteria bacterium CG_4_9_14_0_2_um_filter_40_11</name>
    <dbReference type="NCBI Taxonomy" id="1974876"/>
    <lineage>
        <taxon>Bacteria</taxon>
        <taxon>Candidatus Shapironibacteriota</taxon>
    </lineage>
</organism>
<gene>
    <name evidence="1" type="ORF">CO053_04110</name>
</gene>
<dbReference type="EMBL" id="PFSE01000064">
    <property type="protein sequence ID" value="PJC28502.1"/>
    <property type="molecule type" value="Genomic_DNA"/>
</dbReference>
<accession>A0A2M8ETQ2</accession>
<dbReference type="AlphaFoldDB" id="A0A2M8ETQ2"/>
<sequence>TGGTSLLRNFDRLLTQELNVSCHMAEDPMFCVVKGTGVALENLDLYRRSIIRK</sequence>